<dbReference type="Proteomes" id="UP000887574">
    <property type="component" value="Unplaced"/>
</dbReference>
<dbReference type="AlphaFoldDB" id="A0A915CPS0"/>
<feature type="region of interest" description="Disordered" evidence="1">
    <location>
        <begin position="9"/>
        <end position="40"/>
    </location>
</feature>
<keyword evidence="2" id="KW-1185">Reference proteome</keyword>
<sequence length="182" mass="21211">MFLLRVMKGSKRRSAGKNAVSEISSEESRKLKKESGSRQVISRPRINKKCAKKASCREETSTASQAKFTQDEMQCLRRAWTHEDEQVLQALWSEKLGLLAQRTVGDICPSIQEDEPDLHMEELIAFERTRLNISKKLYKHAEQERNEKKALRLHFCCLHIPRQFLDNEKKKRMASNESFLFS</sequence>
<name>A0A915CPS0_9BILA</name>
<organism evidence="2 3">
    <name type="scientific">Ditylenchus dipsaci</name>
    <dbReference type="NCBI Taxonomy" id="166011"/>
    <lineage>
        <taxon>Eukaryota</taxon>
        <taxon>Metazoa</taxon>
        <taxon>Ecdysozoa</taxon>
        <taxon>Nematoda</taxon>
        <taxon>Chromadorea</taxon>
        <taxon>Rhabditida</taxon>
        <taxon>Tylenchina</taxon>
        <taxon>Tylenchomorpha</taxon>
        <taxon>Sphaerularioidea</taxon>
        <taxon>Anguinidae</taxon>
        <taxon>Anguininae</taxon>
        <taxon>Ditylenchus</taxon>
    </lineage>
</organism>
<proteinExistence type="predicted"/>
<evidence type="ECO:0000313" key="3">
    <source>
        <dbReference type="WBParaSite" id="jg10902"/>
    </source>
</evidence>
<dbReference type="WBParaSite" id="jg10902">
    <property type="protein sequence ID" value="jg10902"/>
    <property type="gene ID" value="jg10902"/>
</dbReference>
<protein>
    <submittedName>
        <fullName evidence="3">Uncharacterized protein</fullName>
    </submittedName>
</protein>
<feature type="compositionally biased region" description="Basic and acidic residues" evidence="1">
    <location>
        <begin position="26"/>
        <end position="36"/>
    </location>
</feature>
<evidence type="ECO:0000313" key="2">
    <source>
        <dbReference type="Proteomes" id="UP000887574"/>
    </source>
</evidence>
<reference evidence="3" key="1">
    <citation type="submission" date="2022-11" db="UniProtKB">
        <authorList>
            <consortium name="WormBaseParasite"/>
        </authorList>
    </citation>
    <scope>IDENTIFICATION</scope>
</reference>
<evidence type="ECO:0000256" key="1">
    <source>
        <dbReference type="SAM" id="MobiDB-lite"/>
    </source>
</evidence>
<accession>A0A915CPS0</accession>